<evidence type="ECO:0000313" key="3">
    <source>
        <dbReference type="Proteomes" id="UP000199236"/>
    </source>
</evidence>
<keyword evidence="1" id="KW-1133">Transmembrane helix</keyword>
<keyword evidence="1" id="KW-0812">Transmembrane</keyword>
<gene>
    <name evidence="2" type="ORF">SAMN04488056_11337</name>
</gene>
<dbReference type="AlphaFoldDB" id="A0A1I5K6P0"/>
<feature type="transmembrane region" description="Helical" evidence="1">
    <location>
        <begin position="15"/>
        <end position="33"/>
    </location>
</feature>
<keyword evidence="3" id="KW-1185">Reference proteome</keyword>
<dbReference type="EMBL" id="FOVR01000013">
    <property type="protein sequence ID" value="SFO80246.1"/>
    <property type="molecule type" value="Genomic_DNA"/>
</dbReference>
<evidence type="ECO:0000313" key="2">
    <source>
        <dbReference type="EMBL" id="SFO80246.1"/>
    </source>
</evidence>
<sequence length="234" mass="26560">MKHQTPEEQGSTQRWIFFLLIAGLIAITFLFLISRIFEYSGPSLLHNPYSAETSPKHILVGDMDFMVPPNTIRHQEQRDATSVTQLDLVFLWPSMAGYSREQQVAFSDASRKSNLIFVSISRPDRVLLSSERLYSVYSQFFSGDPVRGPASLIGFAMDDSSGFGGETVYFKPESTEPFVARCITPENKEPPFCMREIGLGASIQITYRFRPHLLAQWQQLDNRILERLGGFLLP</sequence>
<dbReference type="RefSeq" id="WP_090074899.1">
    <property type="nucleotide sequence ID" value="NZ_FOVR01000013.1"/>
</dbReference>
<evidence type="ECO:0000256" key="1">
    <source>
        <dbReference type="SAM" id="Phobius"/>
    </source>
</evidence>
<accession>A0A1I5K6P0</accession>
<dbReference type="Proteomes" id="UP000199236">
    <property type="component" value="Unassembled WGS sequence"/>
</dbReference>
<proteinExistence type="predicted"/>
<protein>
    <submittedName>
        <fullName evidence="2">Uncharacterized protein</fullName>
    </submittedName>
</protein>
<dbReference type="OrthoDB" id="7959514at2"/>
<organism evidence="2 3">
    <name type="scientific">Cohaesibacter marisflavi</name>
    <dbReference type="NCBI Taxonomy" id="655353"/>
    <lineage>
        <taxon>Bacteria</taxon>
        <taxon>Pseudomonadati</taxon>
        <taxon>Pseudomonadota</taxon>
        <taxon>Alphaproteobacteria</taxon>
        <taxon>Hyphomicrobiales</taxon>
        <taxon>Cohaesibacteraceae</taxon>
    </lineage>
</organism>
<reference evidence="2 3" key="1">
    <citation type="submission" date="2016-10" db="EMBL/GenBank/DDBJ databases">
        <authorList>
            <person name="de Groot N.N."/>
        </authorList>
    </citation>
    <scope>NUCLEOTIDE SEQUENCE [LARGE SCALE GENOMIC DNA]</scope>
    <source>
        <strain evidence="2 3">CGMCC 1.9157</strain>
    </source>
</reference>
<name>A0A1I5K6P0_9HYPH</name>
<keyword evidence="1" id="KW-0472">Membrane</keyword>